<reference evidence="4" key="1">
    <citation type="submission" date="2012-07" db="EMBL/GenBank/DDBJ databases">
        <title>Genome of the Chinese tree shrew, a rising model animal genetically related to primates.</title>
        <authorList>
            <person name="Zhang G."/>
            <person name="Fan Y."/>
            <person name="Yao Y."/>
            <person name="Huang Z."/>
        </authorList>
    </citation>
    <scope>NUCLEOTIDE SEQUENCE [LARGE SCALE GENOMIC DNA]</scope>
</reference>
<keyword evidence="4" id="KW-1185">Reference proteome</keyword>
<keyword evidence="2" id="KW-1133">Transmembrane helix</keyword>
<dbReference type="Proteomes" id="UP000011518">
    <property type="component" value="Unassembled WGS sequence"/>
</dbReference>
<organism evidence="3 4">
    <name type="scientific">Tupaia chinensis</name>
    <name type="common">Chinese tree shrew</name>
    <name type="synonym">Tupaia belangeri chinensis</name>
    <dbReference type="NCBI Taxonomy" id="246437"/>
    <lineage>
        <taxon>Eukaryota</taxon>
        <taxon>Metazoa</taxon>
        <taxon>Chordata</taxon>
        <taxon>Craniata</taxon>
        <taxon>Vertebrata</taxon>
        <taxon>Euteleostomi</taxon>
        <taxon>Mammalia</taxon>
        <taxon>Eutheria</taxon>
        <taxon>Euarchontoglires</taxon>
        <taxon>Scandentia</taxon>
        <taxon>Tupaiidae</taxon>
        <taxon>Tupaia</taxon>
    </lineage>
</organism>
<protein>
    <submittedName>
        <fullName evidence="3">Uncharacterized protein</fullName>
    </submittedName>
</protein>
<evidence type="ECO:0000313" key="4">
    <source>
        <dbReference type="Proteomes" id="UP000011518"/>
    </source>
</evidence>
<dbReference type="AlphaFoldDB" id="L9KNB6"/>
<evidence type="ECO:0000256" key="1">
    <source>
        <dbReference type="SAM" id="MobiDB-lite"/>
    </source>
</evidence>
<sequence length="322" mass="34823">MVDSTTETYNSFPQLTGKGRGDRPEAGAWPQHGSGSGLFSELDVTRECDPAESLASPCLVSLLNIGPSKGPSECTYPEVVTKILRRNTLRGRGSAEATGAPAPRAQLRGEALSRASLTPPSVGPTSSVGNATGRRRRCGPGPSKGPSECTYPEVVTKILRRNTLRGRGSAEATGAPAPRAQLRATAMPHFLDWFVPVYLVISVLILVGFGACIYYFEPGLQEAHKWRMQRPLVDRDLRKTLMGGRRELESWRIHVVFRDQAAHLPLLCHTCKVIWSAGSKQAGDILTNRVEGGGQATRLPYLSSGPCTKNARETYSLTPKSS</sequence>
<reference evidence="4" key="2">
    <citation type="journal article" date="2013" name="Nat. Commun.">
        <title>Genome of the Chinese tree shrew.</title>
        <authorList>
            <person name="Fan Y."/>
            <person name="Huang Z.Y."/>
            <person name="Cao C.C."/>
            <person name="Chen C.S."/>
            <person name="Chen Y.X."/>
            <person name="Fan D.D."/>
            <person name="He J."/>
            <person name="Hou H.L."/>
            <person name="Hu L."/>
            <person name="Hu X.T."/>
            <person name="Jiang X.T."/>
            <person name="Lai R."/>
            <person name="Lang Y.S."/>
            <person name="Liang B."/>
            <person name="Liao S.G."/>
            <person name="Mu D."/>
            <person name="Ma Y.Y."/>
            <person name="Niu Y.Y."/>
            <person name="Sun X.Q."/>
            <person name="Xia J.Q."/>
            <person name="Xiao J."/>
            <person name="Xiong Z.Q."/>
            <person name="Xu L."/>
            <person name="Yang L."/>
            <person name="Zhang Y."/>
            <person name="Zhao W."/>
            <person name="Zhao X.D."/>
            <person name="Zheng Y.T."/>
            <person name="Zhou J.M."/>
            <person name="Zhu Y.B."/>
            <person name="Zhang G.J."/>
            <person name="Wang J."/>
            <person name="Yao Y.G."/>
        </authorList>
    </citation>
    <scope>NUCLEOTIDE SEQUENCE [LARGE SCALE GENOMIC DNA]</scope>
</reference>
<keyword evidence="2" id="KW-0812">Transmembrane</keyword>
<feature type="compositionally biased region" description="Polar residues" evidence="1">
    <location>
        <begin position="115"/>
        <end position="130"/>
    </location>
</feature>
<feature type="compositionally biased region" description="Polar residues" evidence="1">
    <location>
        <begin position="1"/>
        <end position="14"/>
    </location>
</feature>
<dbReference type="STRING" id="246437.L9KNB6"/>
<evidence type="ECO:0000313" key="3">
    <source>
        <dbReference type="EMBL" id="ELW64425.1"/>
    </source>
</evidence>
<feature type="region of interest" description="Disordered" evidence="1">
    <location>
        <begin position="1"/>
        <end position="34"/>
    </location>
</feature>
<dbReference type="EMBL" id="KB320729">
    <property type="protein sequence ID" value="ELW64425.1"/>
    <property type="molecule type" value="Genomic_DNA"/>
</dbReference>
<feature type="region of interest" description="Disordered" evidence="1">
    <location>
        <begin position="113"/>
        <end position="150"/>
    </location>
</feature>
<keyword evidence="2" id="KW-0472">Membrane</keyword>
<dbReference type="InParanoid" id="L9KNB6"/>
<name>L9KNB6_TUPCH</name>
<accession>L9KNB6</accession>
<evidence type="ECO:0000256" key="2">
    <source>
        <dbReference type="SAM" id="Phobius"/>
    </source>
</evidence>
<proteinExistence type="predicted"/>
<feature type="transmembrane region" description="Helical" evidence="2">
    <location>
        <begin position="193"/>
        <end position="216"/>
    </location>
</feature>
<gene>
    <name evidence="3" type="ORF">TREES_T100012011</name>
</gene>